<evidence type="ECO:0000313" key="2">
    <source>
        <dbReference type="Proteomes" id="UP000646827"/>
    </source>
</evidence>
<dbReference type="AlphaFoldDB" id="A0A8H7RNE6"/>
<reference evidence="1 2" key="1">
    <citation type="submission" date="2020-12" db="EMBL/GenBank/DDBJ databases">
        <title>Metabolic potential, ecology and presence of endohyphal bacteria is reflected in genomic diversity of Mucoromycotina.</title>
        <authorList>
            <person name="Muszewska A."/>
            <person name="Okrasinska A."/>
            <person name="Steczkiewicz K."/>
            <person name="Drgas O."/>
            <person name="Orlowska M."/>
            <person name="Perlinska-Lenart U."/>
            <person name="Aleksandrzak-Piekarczyk T."/>
            <person name="Szatraj K."/>
            <person name="Zielenkiewicz U."/>
            <person name="Pilsyk S."/>
            <person name="Malc E."/>
            <person name="Mieczkowski P."/>
            <person name="Kruszewska J.S."/>
            <person name="Biernat P."/>
            <person name="Pawlowska J."/>
        </authorList>
    </citation>
    <scope>NUCLEOTIDE SEQUENCE [LARGE SCALE GENOMIC DNA]</scope>
    <source>
        <strain evidence="1 2">CBS 142.35</strain>
    </source>
</reference>
<gene>
    <name evidence="1" type="ORF">INT45_002196</name>
</gene>
<keyword evidence="2" id="KW-1185">Reference proteome</keyword>
<comment type="caution">
    <text evidence="1">The sequence shown here is derived from an EMBL/GenBank/DDBJ whole genome shotgun (WGS) entry which is preliminary data.</text>
</comment>
<dbReference type="OrthoDB" id="2274162at2759"/>
<dbReference type="Proteomes" id="UP000646827">
    <property type="component" value="Unassembled WGS sequence"/>
</dbReference>
<proteinExistence type="predicted"/>
<name>A0A8H7RNE6_9FUNG</name>
<dbReference type="EMBL" id="JAEPRB010000586">
    <property type="protein sequence ID" value="KAG2214769.1"/>
    <property type="molecule type" value="Genomic_DNA"/>
</dbReference>
<organism evidence="1 2">
    <name type="scientific">Circinella minor</name>
    <dbReference type="NCBI Taxonomy" id="1195481"/>
    <lineage>
        <taxon>Eukaryota</taxon>
        <taxon>Fungi</taxon>
        <taxon>Fungi incertae sedis</taxon>
        <taxon>Mucoromycota</taxon>
        <taxon>Mucoromycotina</taxon>
        <taxon>Mucoromycetes</taxon>
        <taxon>Mucorales</taxon>
        <taxon>Lichtheimiaceae</taxon>
        <taxon>Circinella</taxon>
    </lineage>
</organism>
<sequence length="223" mass="25455">MNIILLKPEQNNKAMIDAFGDAVVNNLHSTTIEKWTSDCVTFTKDEIHNIQLIIDEYQQKIISLKVAKFRLSSMTLELGRMKTAAVDAIRRLMEKLPLVEPLDLMTHETELWSGYADPILDSLLSSPEEKVRFRYLYLFQCIRTNTQDGDDNPERPDSVITIISESRWGRNFGHGEAKVAEPTDNVALLSWDLCRLAFFNKNSINKNETSSSFSFQVKGKDGH</sequence>
<accession>A0A8H7RNE6</accession>
<evidence type="ECO:0000313" key="1">
    <source>
        <dbReference type="EMBL" id="KAG2214769.1"/>
    </source>
</evidence>
<protein>
    <submittedName>
        <fullName evidence="1">Uncharacterized protein</fullName>
    </submittedName>
</protein>